<sequence length="94" mass="10674">MDLKTVDETVQAIRLAQDKGILSVRSNQVHLAHKAFEYLLQEAGTQPIIVSRVSKDYPFEISFVNNGLTYFSLYSAMEMKNKFGGFIDELITKN</sequence>
<protein>
    <submittedName>
        <fullName evidence="1">Uncharacterized protein</fullName>
    </submittedName>
</protein>
<evidence type="ECO:0000313" key="2">
    <source>
        <dbReference type="Proteomes" id="UP000190696"/>
    </source>
</evidence>
<dbReference type="AlphaFoldDB" id="A0A1S9T8V2"/>
<gene>
    <name evidence="1" type="ORF">BW900_11625</name>
</gene>
<organism evidence="1 2">
    <name type="scientific">Bacillus mycoides</name>
    <dbReference type="NCBI Taxonomy" id="1405"/>
    <lineage>
        <taxon>Bacteria</taxon>
        <taxon>Bacillati</taxon>
        <taxon>Bacillota</taxon>
        <taxon>Bacilli</taxon>
        <taxon>Bacillales</taxon>
        <taxon>Bacillaceae</taxon>
        <taxon>Bacillus</taxon>
        <taxon>Bacillus cereus group</taxon>
    </lineage>
</organism>
<name>A0A1S9T8V2_BACMY</name>
<dbReference type="RefSeq" id="WP_078176028.1">
    <property type="nucleotide sequence ID" value="NZ_JBCMNA010000002.1"/>
</dbReference>
<evidence type="ECO:0000313" key="1">
    <source>
        <dbReference type="EMBL" id="OOR06466.1"/>
    </source>
</evidence>
<comment type="caution">
    <text evidence="1">The sequence shown here is derived from an EMBL/GenBank/DDBJ whole genome shotgun (WGS) entry which is preliminary data.</text>
</comment>
<proteinExistence type="predicted"/>
<reference evidence="1 2" key="1">
    <citation type="submission" date="2017-01" db="EMBL/GenBank/DDBJ databases">
        <title>Bacillus cereus isolates.</title>
        <authorList>
            <person name="Beno S.M."/>
        </authorList>
    </citation>
    <scope>NUCLEOTIDE SEQUENCE [LARGE SCALE GENOMIC DNA]</scope>
    <source>
        <strain evidence="1 2">FSL W7-1108</strain>
    </source>
</reference>
<dbReference type="EMBL" id="MUAI01000007">
    <property type="protein sequence ID" value="OOR06466.1"/>
    <property type="molecule type" value="Genomic_DNA"/>
</dbReference>
<accession>A0A1S9T8V2</accession>
<dbReference type="Proteomes" id="UP000190696">
    <property type="component" value="Unassembled WGS sequence"/>
</dbReference>